<dbReference type="SMART" id="SM00421">
    <property type="entry name" value="HTH_LUXR"/>
    <property type="match status" value="1"/>
</dbReference>
<dbReference type="GO" id="GO:0000160">
    <property type="term" value="P:phosphorelay signal transduction system"/>
    <property type="evidence" value="ECO:0007669"/>
    <property type="project" value="InterPro"/>
</dbReference>
<dbReference type="InterPro" id="IPR000792">
    <property type="entry name" value="Tscrpt_reg_LuxR_C"/>
</dbReference>
<feature type="modified residue" description="4-aspartylphosphate" evidence="3">
    <location>
        <position position="59"/>
    </location>
</feature>
<dbReference type="InterPro" id="IPR039420">
    <property type="entry name" value="WalR-like"/>
</dbReference>
<dbReference type="AlphaFoldDB" id="A0A0S2KGH0"/>
<evidence type="ECO:0000313" key="7">
    <source>
        <dbReference type="Proteomes" id="UP000065641"/>
    </source>
</evidence>
<dbReference type="GO" id="GO:0003677">
    <property type="term" value="F:DNA binding"/>
    <property type="evidence" value="ECO:0007669"/>
    <property type="project" value="UniProtKB-KW"/>
</dbReference>
<dbReference type="RefSeq" id="WP_058022752.1">
    <property type="nucleotide sequence ID" value="NZ_CP013189.1"/>
</dbReference>
<evidence type="ECO:0000256" key="1">
    <source>
        <dbReference type="ARBA" id="ARBA00022553"/>
    </source>
</evidence>
<dbReference type="PANTHER" id="PTHR43214">
    <property type="entry name" value="TWO-COMPONENT RESPONSE REGULATOR"/>
    <property type="match status" value="1"/>
</dbReference>
<dbReference type="PANTHER" id="PTHR43214:SF43">
    <property type="entry name" value="TWO-COMPONENT RESPONSE REGULATOR"/>
    <property type="match status" value="1"/>
</dbReference>
<dbReference type="SUPFAM" id="SSF46894">
    <property type="entry name" value="C-terminal effector domain of the bipartite response regulators"/>
    <property type="match status" value="1"/>
</dbReference>
<dbReference type="PATRIC" id="fig|1249552.3.peg.2742"/>
<feature type="domain" description="HTH luxR-type" evidence="4">
    <location>
        <begin position="151"/>
        <end position="216"/>
    </location>
</feature>
<dbReference type="PROSITE" id="PS50110">
    <property type="entry name" value="RESPONSE_REGULATORY"/>
    <property type="match status" value="1"/>
</dbReference>
<dbReference type="Pfam" id="PF00072">
    <property type="entry name" value="Response_reg"/>
    <property type="match status" value="1"/>
</dbReference>
<dbReference type="CDD" id="cd06170">
    <property type="entry name" value="LuxR_C_like"/>
    <property type="match status" value="1"/>
</dbReference>
<dbReference type="InterPro" id="IPR011006">
    <property type="entry name" value="CheY-like_superfamily"/>
</dbReference>
<dbReference type="PRINTS" id="PR00038">
    <property type="entry name" value="HTHLUXR"/>
</dbReference>
<accession>A0A0S2KGH0</accession>
<dbReference type="Pfam" id="PF00196">
    <property type="entry name" value="GerE"/>
    <property type="match status" value="1"/>
</dbReference>
<dbReference type="InterPro" id="IPR016032">
    <property type="entry name" value="Sig_transdc_resp-reg_C-effctor"/>
</dbReference>
<keyword evidence="7" id="KW-1185">Reference proteome</keyword>
<evidence type="ECO:0000256" key="2">
    <source>
        <dbReference type="ARBA" id="ARBA00023125"/>
    </source>
</evidence>
<evidence type="ECO:0000256" key="3">
    <source>
        <dbReference type="PROSITE-ProRule" id="PRU00169"/>
    </source>
</evidence>
<evidence type="ECO:0000259" key="4">
    <source>
        <dbReference type="PROSITE" id="PS50043"/>
    </source>
</evidence>
<dbReference type="SMART" id="SM00448">
    <property type="entry name" value="REC"/>
    <property type="match status" value="1"/>
</dbReference>
<protein>
    <submittedName>
        <fullName evidence="6">LuxR family transcriptional regulator</fullName>
    </submittedName>
</protein>
<sequence length="218" mass="23844">MTDETKIRVMIAEDQNLVRLGICSLLELSERIEVVGQVEDGSQVLDGIREYKPDVLLIDIRMPKMTGIDALKAMSEAGCSVPSIILTTFDDSQLVLEGIQAGAKGYLLKDVSLGSLVDAIETVHAGRTLVQPAITERILKGLSSMEPRFDNSIEPDTLSEKEIEVLRLMAGGFSNREISRTIHKSEGTVKNQVSSILEKLGVRDRTQAVLRAINLGLL</sequence>
<dbReference type="InterPro" id="IPR058245">
    <property type="entry name" value="NreC/VraR/RcsB-like_REC"/>
</dbReference>
<dbReference type="Gene3D" id="3.40.50.2300">
    <property type="match status" value="1"/>
</dbReference>
<reference evidence="6 7" key="1">
    <citation type="submission" date="2015-11" db="EMBL/GenBank/DDBJ databases">
        <authorList>
            <person name="Zhang Y."/>
            <person name="Guo Z."/>
        </authorList>
    </citation>
    <scope>NUCLEOTIDE SEQUENCE [LARGE SCALE GENOMIC DNA]</scope>
    <source>
        <strain evidence="6 7">KCTC 32221</strain>
    </source>
</reference>
<dbReference type="CDD" id="cd17535">
    <property type="entry name" value="REC_NarL-like"/>
    <property type="match status" value="1"/>
</dbReference>
<dbReference type="Proteomes" id="UP000065641">
    <property type="component" value="Chromosome"/>
</dbReference>
<organism evidence="6 7">
    <name type="scientific">Pseudohongiella spirulinae</name>
    <dbReference type="NCBI Taxonomy" id="1249552"/>
    <lineage>
        <taxon>Bacteria</taxon>
        <taxon>Pseudomonadati</taxon>
        <taxon>Pseudomonadota</taxon>
        <taxon>Gammaproteobacteria</taxon>
        <taxon>Pseudomonadales</taxon>
        <taxon>Pseudohongiellaceae</taxon>
        <taxon>Pseudohongiella</taxon>
    </lineage>
</organism>
<dbReference type="SUPFAM" id="SSF52172">
    <property type="entry name" value="CheY-like"/>
    <property type="match status" value="1"/>
</dbReference>
<gene>
    <name evidence="6" type="ORF">PS2015_2721</name>
</gene>
<dbReference type="KEGG" id="pspi:PS2015_2721"/>
<proteinExistence type="predicted"/>
<name>A0A0S2KGH0_9GAMM</name>
<keyword evidence="1 3" id="KW-0597">Phosphoprotein</keyword>
<dbReference type="GO" id="GO:0006355">
    <property type="term" value="P:regulation of DNA-templated transcription"/>
    <property type="evidence" value="ECO:0007669"/>
    <property type="project" value="InterPro"/>
</dbReference>
<keyword evidence="2" id="KW-0238">DNA-binding</keyword>
<evidence type="ECO:0000313" key="6">
    <source>
        <dbReference type="EMBL" id="ALO47353.1"/>
    </source>
</evidence>
<dbReference type="EMBL" id="CP013189">
    <property type="protein sequence ID" value="ALO47353.1"/>
    <property type="molecule type" value="Genomic_DNA"/>
</dbReference>
<feature type="domain" description="Response regulatory" evidence="5">
    <location>
        <begin position="8"/>
        <end position="124"/>
    </location>
</feature>
<dbReference type="InterPro" id="IPR001789">
    <property type="entry name" value="Sig_transdc_resp-reg_receiver"/>
</dbReference>
<dbReference type="STRING" id="1249552.PS2015_2721"/>
<dbReference type="PROSITE" id="PS50043">
    <property type="entry name" value="HTH_LUXR_2"/>
    <property type="match status" value="1"/>
</dbReference>
<evidence type="ECO:0000259" key="5">
    <source>
        <dbReference type="PROSITE" id="PS50110"/>
    </source>
</evidence>